<dbReference type="Gene3D" id="3.40.50.300">
    <property type="entry name" value="P-loop containing nucleotide triphosphate hydrolases"/>
    <property type="match status" value="1"/>
</dbReference>
<evidence type="ECO:0000313" key="1">
    <source>
        <dbReference type="EMBL" id="RPD39438.1"/>
    </source>
</evidence>
<gene>
    <name evidence="1" type="ORF">EG028_20160</name>
</gene>
<organism evidence="1 2">
    <name type="scientific">Chitinophaga barathri</name>
    <dbReference type="NCBI Taxonomy" id="1647451"/>
    <lineage>
        <taxon>Bacteria</taxon>
        <taxon>Pseudomonadati</taxon>
        <taxon>Bacteroidota</taxon>
        <taxon>Chitinophagia</taxon>
        <taxon>Chitinophagales</taxon>
        <taxon>Chitinophagaceae</taxon>
        <taxon>Chitinophaga</taxon>
    </lineage>
</organism>
<dbReference type="SUPFAM" id="SSF52540">
    <property type="entry name" value="P-loop containing nucleoside triphosphate hydrolases"/>
    <property type="match status" value="1"/>
</dbReference>
<dbReference type="OrthoDB" id="799858at2"/>
<keyword evidence="2" id="KW-1185">Reference proteome</keyword>
<sequence>MKVDWKNSNPDVFQNFCNTLLWLELGDSFQGFEAPGKDGGIDGTYCGEYKRRNGLWRFQYKFHGTARKTAFNSLKQEIKQEIRKIKDENYLVILTNIPLNPLETNATKEYASQLLNEHSKHDTNFQLWDGSRLNRIYVQYPILKLWMEEGYTTSSLLPYKKALSERLQAPSSDLNTLSNFFVSRQKELELLNGFLINETQHFAIVSGETGIGKTRLAVHFFQKYIDNNKTWKALKVENLNLNFDRIKFALGAGNSYILLVDDAQNFSPAMLADLKKLGGKHNGVTIKVIFTIRSLQSMEAFKLIREFD</sequence>
<dbReference type="Proteomes" id="UP000279089">
    <property type="component" value="Unassembled WGS sequence"/>
</dbReference>
<comment type="caution">
    <text evidence="1">The sequence shown here is derived from an EMBL/GenBank/DDBJ whole genome shotgun (WGS) entry which is preliminary data.</text>
</comment>
<dbReference type="GO" id="GO:0005524">
    <property type="term" value="F:ATP binding"/>
    <property type="evidence" value="ECO:0007669"/>
    <property type="project" value="UniProtKB-KW"/>
</dbReference>
<keyword evidence="1" id="KW-0067">ATP-binding</keyword>
<reference evidence="2" key="1">
    <citation type="submission" date="2018-11" db="EMBL/GenBank/DDBJ databases">
        <title>Chitinophaga lutea sp.nov., isolate from arsenic contaminated soil.</title>
        <authorList>
            <person name="Zong Y."/>
        </authorList>
    </citation>
    <scope>NUCLEOTIDE SEQUENCE [LARGE SCALE GENOMIC DNA]</scope>
    <source>
        <strain evidence="2">YLT18</strain>
    </source>
</reference>
<accession>A0A3N4M7Y7</accession>
<dbReference type="InterPro" id="IPR027417">
    <property type="entry name" value="P-loop_NTPase"/>
</dbReference>
<dbReference type="EMBL" id="RMBX01000011">
    <property type="protein sequence ID" value="RPD39438.1"/>
    <property type="molecule type" value="Genomic_DNA"/>
</dbReference>
<protein>
    <submittedName>
        <fullName evidence="1">ATP-binding protein</fullName>
    </submittedName>
</protein>
<keyword evidence="1" id="KW-0547">Nucleotide-binding</keyword>
<evidence type="ECO:0000313" key="2">
    <source>
        <dbReference type="Proteomes" id="UP000279089"/>
    </source>
</evidence>
<proteinExistence type="predicted"/>
<name>A0A3N4M7Y7_9BACT</name>
<dbReference type="RefSeq" id="WP_120518082.1">
    <property type="nucleotide sequence ID" value="NZ_QXZY01000011.1"/>
</dbReference>
<dbReference type="AlphaFoldDB" id="A0A3N4M7Y7"/>